<feature type="non-terminal residue" evidence="1">
    <location>
        <position position="1"/>
    </location>
</feature>
<dbReference type="CDD" id="cd09272">
    <property type="entry name" value="RNase_HI_RT_Ty1"/>
    <property type="match status" value="1"/>
</dbReference>
<name>A0A2P5CS25_PARAD</name>
<dbReference type="EMBL" id="JXTB01000100">
    <property type="protein sequence ID" value="PON63855.1"/>
    <property type="molecule type" value="Genomic_DNA"/>
</dbReference>
<organism evidence="1 2">
    <name type="scientific">Parasponia andersonii</name>
    <name type="common">Sponia andersonii</name>
    <dbReference type="NCBI Taxonomy" id="3476"/>
    <lineage>
        <taxon>Eukaryota</taxon>
        <taxon>Viridiplantae</taxon>
        <taxon>Streptophyta</taxon>
        <taxon>Embryophyta</taxon>
        <taxon>Tracheophyta</taxon>
        <taxon>Spermatophyta</taxon>
        <taxon>Magnoliopsida</taxon>
        <taxon>eudicotyledons</taxon>
        <taxon>Gunneridae</taxon>
        <taxon>Pentapetalae</taxon>
        <taxon>rosids</taxon>
        <taxon>fabids</taxon>
        <taxon>Rosales</taxon>
        <taxon>Cannabaceae</taxon>
        <taxon>Parasponia</taxon>
    </lineage>
</organism>
<dbReference type="STRING" id="3476.A0A2P5CS25"/>
<reference evidence="2" key="1">
    <citation type="submission" date="2016-06" db="EMBL/GenBank/DDBJ databases">
        <title>Parallel loss of symbiosis genes in relatives of nitrogen-fixing non-legume Parasponia.</title>
        <authorList>
            <person name="Van Velzen R."/>
            <person name="Holmer R."/>
            <person name="Bu F."/>
            <person name="Rutten L."/>
            <person name="Van Zeijl A."/>
            <person name="Liu W."/>
            <person name="Santuari L."/>
            <person name="Cao Q."/>
            <person name="Sharma T."/>
            <person name="Shen D."/>
            <person name="Roswanjaya Y."/>
            <person name="Wardhani T."/>
            <person name="Kalhor M.S."/>
            <person name="Jansen J."/>
            <person name="Van den Hoogen J."/>
            <person name="Gungor B."/>
            <person name="Hartog M."/>
            <person name="Hontelez J."/>
            <person name="Verver J."/>
            <person name="Yang W.-C."/>
            <person name="Schijlen E."/>
            <person name="Repin R."/>
            <person name="Schilthuizen M."/>
            <person name="Schranz E."/>
            <person name="Heidstra R."/>
            <person name="Miyata K."/>
            <person name="Fedorova E."/>
            <person name="Kohlen W."/>
            <person name="Bisseling T."/>
            <person name="Smit S."/>
            <person name="Geurts R."/>
        </authorList>
    </citation>
    <scope>NUCLEOTIDE SEQUENCE [LARGE SCALE GENOMIC DNA]</scope>
    <source>
        <strain evidence="2">cv. WU1-14</strain>
    </source>
</reference>
<dbReference type="PANTHER" id="PTHR11439:SF440">
    <property type="entry name" value="INTEGRASE CATALYTIC DOMAIN-CONTAINING PROTEIN"/>
    <property type="match status" value="1"/>
</dbReference>
<accession>A0A2P5CS25</accession>
<protein>
    <submittedName>
        <fullName evidence="1">Uncharacterized protein</fullName>
    </submittedName>
</protein>
<proteinExistence type="predicted"/>
<dbReference type="AlphaFoldDB" id="A0A2P5CS25"/>
<sequence length="185" mass="20942">EIEIKELSRLKYFLSIEVAHSQQKYVLDLLTEVGKLGCKLVETPTEQNHKLSEAPEDAARNKKQNVVARSSAKAEFMAMVLEICELLWLKIILEDLKITWEGPMKLHCNNKSAVNIAHNPMQHDRTKHVEVDRHFIKEKLESGLICTPFVSSKKQLADVLIKGLNGSVYQSVITKLGMDNIHSLA</sequence>
<gene>
    <name evidence="1" type="ORF">PanWU01x14_128320</name>
</gene>
<evidence type="ECO:0000313" key="2">
    <source>
        <dbReference type="Proteomes" id="UP000237105"/>
    </source>
</evidence>
<evidence type="ECO:0000313" key="1">
    <source>
        <dbReference type="EMBL" id="PON63855.1"/>
    </source>
</evidence>
<dbReference type="PANTHER" id="PTHR11439">
    <property type="entry name" value="GAG-POL-RELATED RETROTRANSPOSON"/>
    <property type="match status" value="1"/>
</dbReference>
<dbReference type="Proteomes" id="UP000237105">
    <property type="component" value="Unassembled WGS sequence"/>
</dbReference>
<dbReference type="OrthoDB" id="414945at2759"/>
<keyword evidence="2" id="KW-1185">Reference proteome</keyword>
<comment type="caution">
    <text evidence="1">The sequence shown here is derived from an EMBL/GenBank/DDBJ whole genome shotgun (WGS) entry which is preliminary data.</text>
</comment>